<dbReference type="Pfam" id="PF00294">
    <property type="entry name" value="PfkB"/>
    <property type="match status" value="1"/>
</dbReference>
<dbReference type="SUPFAM" id="SSF47095">
    <property type="entry name" value="HMG-box"/>
    <property type="match status" value="1"/>
</dbReference>
<comment type="catalytic activity">
    <reaction evidence="1">
        <text>D-glucose 6-phosphate = 1D-myo-inositol 3-phosphate</text>
        <dbReference type="Rhea" id="RHEA:10716"/>
        <dbReference type="ChEBI" id="CHEBI:58401"/>
        <dbReference type="ChEBI" id="CHEBI:61548"/>
        <dbReference type="EC" id="5.5.1.4"/>
    </reaction>
</comment>
<evidence type="ECO:0000256" key="6">
    <source>
        <dbReference type="ARBA" id="ARBA00022550"/>
    </source>
</evidence>
<evidence type="ECO:0000313" key="9">
    <source>
        <dbReference type="EMBL" id="CAE0459984.1"/>
    </source>
</evidence>
<evidence type="ECO:0000256" key="1">
    <source>
        <dbReference type="ARBA" id="ARBA00000113"/>
    </source>
</evidence>
<feature type="compositionally biased region" description="Low complexity" evidence="7">
    <location>
        <begin position="13"/>
        <end position="23"/>
    </location>
</feature>
<dbReference type="Pfam" id="PF01658">
    <property type="entry name" value="Inos-1-P_synth"/>
    <property type="match status" value="1"/>
</dbReference>
<dbReference type="EMBL" id="HBIO01006571">
    <property type="protein sequence ID" value="CAE0459984.1"/>
    <property type="molecule type" value="Transcribed_RNA"/>
</dbReference>
<reference evidence="9" key="1">
    <citation type="submission" date="2021-01" db="EMBL/GenBank/DDBJ databases">
        <authorList>
            <person name="Corre E."/>
            <person name="Pelletier E."/>
            <person name="Niang G."/>
            <person name="Scheremetjew M."/>
            <person name="Finn R."/>
            <person name="Kale V."/>
            <person name="Holt S."/>
            <person name="Cochrane G."/>
            <person name="Meng A."/>
            <person name="Brown T."/>
            <person name="Cohen L."/>
        </authorList>
    </citation>
    <scope>NUCLEOTIDE SEQUENCE</scope>
    <source>
        <strain evidence="9">MM31A-1</strain>
    </source>
</reference>
<organism evidence="9">
    <name type="scientific">Chaetoceros debilis</name>
    <dbReference type="NCBI Taxonomy" id="122233"/>
    <lineage>
        <taxon>Eukaryota</taxon>
        <taxon>Sar</taxon>
        <taxon>Stramenopiles</taxon>
        <taxon>Ochrophyta</taxon>
        <taxon>Bacillariophyta</taxon>
        <taxon>Coscinodiscophyceae</taxon>
        <taxon>Chaetocerotophycidae</taxon>
        <taxon>Chaetocerotales</taxon>
        <taxon>Chaetocerotaceae</taxon>
        <taxon>Chaetoceros</taxon>
    </lineage>
</organism>
<dbReference type="InterPro" id="IPR029056">
    <property type="entry name" value="Ribokinase-like"/>
</dbReference>
<dbReference type="InterPro" id="IPR002587">
    <property type="entry name" value="Myo-inos-1-P_Synthase"/>
</dbReference>
<name>A0A7S3PYJ3_9STRA</name>
<dbReference type="Gene3D" id="1.10.30.10">
    <property type="entry name" value="High mobility group box domain"/>
    <property type="match status" value="1"/>
</dbReference>
<evidence type="ECO:0000256" key="2">
    <source>
        <dbReference type="ARBA" id="ARBA00001911"/>
    </source>
</evidence>
<dbReference type="SUPFAM" id="SSF51735">
    <property type="entry name" value="NAD(P)-binding Rossmann-fold domains"/>
    <property type="match status" value="1"/>
</dbReference>
<dbReference type="InterPro" id="IPR011611">
    <property type="entry name" value="PfkB_dom"/>
</dbReference>
<dbReference type="Gene3D" id="3.30.360.10">
    <property type="entry name" value="Dihydrodipicolinate Reductase, domain 2"/>
    <property type="match status" value="1"/>
</dbReference>
<gene>
    <name evidence="9" type="ORF">CDEB00056_LOCUS4825</name>
</gene>
<dbReference type="Pfam" id="PF07994">
    <property type="entry name" value="NAD_binding_5"/>
    <property type="match status" value="1"/>
</dbReference>
<dbReference type="AlphaFoldDB" id="A0A7S3PYJ3"/>
<dbReference type="UniPathway" id="UPA00823">
    <property type="reaction ID" value="UER00787"/>
</dbReference>
<dbReference type="GO" id="GO:0006021">
    <property type="term" value="P:inositol biosynthetic process"/>
    <property type="evidence" value="ECO:0007669"/>
    <property type="project" value="UniProtKB-UniPathway"/>
</dbReference>
<dbReference type="InterPro" id="IPR036910">
    <property type="entry name" value="HMG_box_dom_sf"/>
</dbReference>
<dbReference type="InterPro" id="IPR013021">
    <property type="entry name" value="Myo-inos-1-P_Synthase_GAPDH"/>
</dbReference>
<comment type="similarity">
    <text evidence="4">Belongs to the myo-inositol 1-phosphate synthase family.</text>
</comment>
<evidence type="ECO:0000256" key="4">
    <source>
        <dbReference type="ARBA" id="ARBA00010813"/>
    </source>
</evidence>
<dbReference type="Gene3D" id="3.40.1190.20">
    <property type="match status" value="1"/>
</dbReference>
<dbReference type="SUPFAM" id="SSF55347">
    <property type="entry name" value="Glyceraldehyde-3-phosphate dehydrogenase-like, C-terminal domain"/>
    <property type="match status" value="1"/>
</dbReference>
<feature type="compositionally biased region" description="Low complexity" evidence="7">
    <location>
        <begin position="909"/>
        <end position="930"/>
    </location>
</feature>
<evidence type="ECO:0000256" key="5">
    <source>
        <dbReference type="ARBA" id="ARBA00012125"/>
    </source>
</evidence>
<comment type="cofactor">
    <cofactor evidence="2">
        <name>NAD(+)</name>
        <dbReference type="ChEBI" id="CHEBI:57540"/>
    </cofactor>
</comment>
<evidence type="ECO:0000256" key="7">
    <source>
        <dbReference type="SAM" id="MobiDB-lite"/>
    </source>
</evidence>
<feature type="region of interest" description="Disordered" evidence="7">
    <location>
        <begin position="1"/>
        <end position="44"/>
    </location>
</feature>
<dbReference type="GO" id="GO:0008654">
    <property type="term" value="P:phospholipid biosynthetic process"/>
    <property type="evidence" value="ECO:0007669"/>
    <property type="project" value="InterPro"/>
</dbReference>
<proteinExistence type="inferred from homology"/>
<dbReference type="Gene3D" id="3.40.50.720">
    <property type="entry name" value="NAD(P)-binding Rossmann-like Domain"/>
    <property type="match status" value="1"/>
</dbReference>
<dbReference type="GO" id="GO:0004512">
    <property type="term" value="F:inositol-3-phosphate synthase activity"/>
    <property type="evidence" value="ECO:0007669"/>
    <property type="project" value="UniProtKB-EC"/>
</dbReference>
<dbReference type="SMART" id="SM00398">
    <property type="entry name" value="HMG"/>
    <property type="match status" value="1"/>
</dbReference>
<feature type="domain" description="HMG box" evidence="8">
    <location>
        <begin position="925"/>
        <end position="994"/>
    </location>
</feature>
<protein>
    <recommendedName>
        <fullName evidence="5">inositol-3-phosphate synthase</fullName>
        <ecNumber evidence="5">5.5.1.4</ecNumber>
    </recommendedName>
</protein>
<dbReference type="InterPro" id="IPR036291">
    <property type="entry name" value="NAD(P)-bd_dom_sf"/>
</dbReference>
<sequence>MSSATPSKPWQRTTSSSDGGSTSVKGHSHSNSLSGPKLTSDASHIPKTHGSVGLLVIGLGGANGTTMLAGILANRKKTEWFGPRGEGPIASNYNGCITQLNQKGIHGGVGYKDKVVGLADANMAAVGGWDIRPTKLGDALLEAQILDYDLVKQVKDDMNNTTKYPVFKGLYDERFIGSSQHATASHVLSPEEVPTSREALKCIRADIRYFKWKNGVVGHTTVIWSASVEPNIELCYPGGGLDTAQQLLDAIEMTEEERGSPLPPSVIYATAAILEGCSFVNGGSQNTMCPGLAELAKQQLGVYCLGTDFKAGQTKFKTAAVEYLRTMGLTPKVIASSNHLGNNDMCNLDTGGASMRKAKLRVKSDIFAPWEEDIDHKVSVMYCPMINDEKRDFVEYTSLGFMAQHHTMVTYTRASDSVLCVPLMIDAAVFCDYFSRKSWSYENVAKGLAYLFKVPEGAAKGVDPGFFRQMQELDKQVMSAAKSDAKGKGGDEGSQMQMQRHVKFKENNQPDEDVVTEWAIPNNMGIVCAGLACVDMQLLSSTGGDGGEAIETFKGETSMAGGSVSMACKNLARLCHVDPLDDVYMQVTPPVVSNIVPLCKAGFDNTGIKLITLLEATATSCRNVDTKFMKNSRGRDSDPNARTGLAVLPIYQDGRRGCFFDAGSNATFAASEMVEMIEDVKKNSSADNGSAYGAFLFGYPHLLPEMQGEALAHVFSKARSLMEDGGIVVMDLNGVPDSSGSKQTPYGSMCTAADLKSDAVIGPALSHVDILHMNEDEVVSLTGAKLEGDDEKDKSVLSGAASMFLKCGVAVVAITRGKSGCFIKCNNEERFSSSKMLPATWVDQEIHVDASLLPAGTDINSNGAGDSFTCGLLVAALIRHTGLCLPVESTTPFKPKSPAAKNSQGNDMSASTDSLDGLSTSSSSSPTKKPTAYSLYMRENYVALKQQCSDDKKAIFSRCHEMWAAESDENKQMYERRCKEEIEKNDAEAATVAVQATPPPKAKRSDENDVPSRNLHLANQPMNLETAAQFASLVAARHIDMSTRNLTHVNINRIREESSVSAHGLEEI</sequence>
<evidence type="ECO:0000259" key="8">
    <source>
        <dbReference type="SMART" id="SM00398"/>
    </source>
</evidence>
<dbReference type="PANTHER" id="PTHR11510">
    <property type="entry name" value="MYO-INOSITOL-1 PHOSPHATE SYNTHASE"/>
    <property type="match status" value="1"/>
</dbReference>
<dbReference type="EC" id="5.5.1.4" evidence="5"/>
<feature type="compositionally biased region" description="Polar residues" evidence="7">
    <location>
        <begin position="1"/>
        <end position="12"/>
    </location>
</feature>
<comment type="pathway">
    <text evidence="3">Polyol metabolism; myo-inositol biosynthesis; myo-inositol from D-glucose 6-phosphate: step 1/2.</text>
</comment>
<evidence type="ECO:0000256" key="3">
    <source>
        <dbReference type="ARBA" id="ARBA00005117"/>
    </source>
</evidence>
<feature type="region of interest" description="Disordered" evidence="7">
    <location>
        <begin position="894"/>
        <end position="930"/>
    </location>
</feature>
<keyword evidence="6" id="KW-0398">Inositol biosynthesis</keyword>
<dbReference type="SUPFAM" id="SSF53613">
    <property type="entry name" value="Ribokinase-like"/>
    <property type="match status" value="1"/>
</dbReference>
<dbReference type="InterPro" id="IPR009071">
    <property type="entry name" value="HMG_box_dom"/>
</dbReference>
<dbReference type="CDD" id="cd00084">
    <property type="entry name" value="HMG-box_SF"/>
    <property type="match status" value="1"/>
</dbReference>
<accession>A0A7S3PYJ3</accession>